<dbReference type="PANTHER" id="PTHR46667:SF1">
    <property type="entry name" value="OS09G0482740 PROTEIN"/>
    <property type="match status" value="1"/>
</dbReference>
<accession>A0A4S8JDJ5</accession>
<evidence type="ECO:0000259" key="2">
    <source>
        <dbReference type="Pfam" id="PF07889"/>
    </source>
</evidence>
<evidence type="ECO:0000313" key="4">
    <source>
        <dbReference type="Proteomes" id="UP000317650"/>
    </source>
</evidence>
<evidence type="ECO:0000313" key="3">
    <source>
        <dbReference type="EMBL" id="THU59908.1"/>
    </source>
</evidence>
<feature type="domain" description="DUF1664" evidence="2">
    <location>
        <begin position="90"/>
        <end position="213"/>
    </location>
</feature>
<organism evidence="3 4">
    <name type="scientific">Musa balbisiana</name>
    <name type="common">Banana</name>
    <dbReference type="NCBI Taxonomy" id="52838"/>
    <lineage>
        <taxon>Eukaryota</taxon>
        <taxon>Viridiplantae</taxon>
        <taxon>Streptophyta</taxon>
        <taxon>Embryophyta</taxon>
        <taxon>Tracheophyta</taxon>
        <taxon>Spermatophyta</taxon>
        <taxon>Magnoliopsida</taxon>
        <taxon>Liliopsida</taxon>
        <taxon>Zingiberales</taxon>
        <taxon>Musaceae</taxon>
        <taxon>Musa</taxon>
    </lineage>
</organism>
<dbReference type="Proteomes" id="UP000317650">
    <property type="component" value="Chromosome 7"/>
</dbReference>
<keyword evidence="1" id="KW-0175">Coiled coil</keyword>
<sequence length="321" mass="34881">MAMQAGISSSKVLVLVGAGLTGSIILRNGRLSDVLSDLQEFMKGVNDTSVSSNYYDTALLASQIKHLAKEIRDLTISRPVTIVNGDTTTGGLTSYIMPAAAIGALGYCYMWWKGWSFSDVMFVTKRNMAGAVANVSKQLEQVSAALAATKRHLTQRLENLDGKLDEQKEMSKCIMNEVNEVKTDLSQIGFDIESIQNMIAGLEGKIGLLENKQDMTNAGIYYLCQFAGGIKDGVNGKFFQEASEKLQFTQSSITFSPDESSKGLQFIAENIKGGEADKLKPATISQKDMQEKPIKTTILTSTTIHRSFPGGISHRKDGIAL</sequence>
<name>A0A4S8JDJ5_MUSBA</name>
<reference evidence="3 4" key="1">
    <citation type="journal article" date="2019" name="Nat. Plants">
        <title>Genome sequencing of Musa balbisiana reveals subgenome evolution and function divergence in polyploid bananas.</title>
        <authorList>
            <person name="Yao X."/>
        </authorList>
    </citation>
    <scope>NUCLEOTIDE SEQUENCE [LARGE SCALE GENOMIC DNA]</scope>
    <source>
        <strain evidence="4">cv. DH-PKW</strain>
        <tissue evidence="3">Leaves</tissue>
    </source>
</reference>
<dbReference type="Pfam" id="PF07889">
    <property type="entry name" value="DUF1664"/>
    <property type="match status" value="1"/>
</dbReference>
<keyword evidence="4" id="KW-1185">Reference proteome</keyword>
<comment type="caution">
    <text evidence="3">The sequence shown here is derived from an EMBL/GenBank/DDBJ whole genome shotgun (WGS) entry which is preliminary data.</text>
</comment>
<proteinExistence type="predicted"/>
<protein>
    <recommendedName>
        <fullName evidence="2">DUF1664 domain-containing protein</fullName>
    </recommendedName>
</protein>
<evidence type="ECO:0000256" key="1">
    <source>
        <dbReference type="SAM" id="Coils"/>
    </source>
</evidence>
<dbReference type="EMBL" id="PYDT01000005">
    <property type="protein sequence ID" value="THU59908.1"/>
    <property type="molecule type" value="Genomic_DNA"/>
</dbReference>
<feature type="coiled-coil region" evidence="1">
    <location>
        <begin position="150"/>
        <end position="212"/>
    </location>
</feature>
<dbReference type="PANTHER" id="PTHR46667">
    <property type="entry name" value="OS05G0182700 PROTEIN"/>
    <property type="match status" value="1"/>
</dbReference>
<dbReference type="AlphaFoldDB" id="A0A4S8JDJ5"/>
<gene>
    <name evidence="3" type="ORF">C4D60_Mb07t06990</name>
</gene>
<dbReference type="InterPro" id="IPR012458">
    <property type="entry name" value="DUF1664"/>
</dbReference>